<evidence type="ECO:0000256" key="1">
    <source>
        <dbReference type="ARBA" id="ARBA00022491"/>
    </source>
</evidence>
<keyword evidence="3" id="KW-0238">DNA-binding</keyword>
<reference evidence="6" key="1">
    <citation type="journal article" date="2024" name="Int. J. Syst. Evol. Microbiol.">
        <title>Turicibacter faecis sp. nov., isolated from faeces of heart failure mouse model.</title>
        <authorList>
            <person name="Imamura Y."/>
            <person name="Motooka D."/>
            <person name="Nakajima Y."/>
            <person name="Ito S."/>
            <person name="Kitakaze M."/>
            <person name="Iida T."/>
            <person name="Nakamura S."/>
        </authorList>
    </citation>
    <scope>NUCLEOTIDE SEQUENCE</scope>
    <source>
        <strain evidence="6">TC023</strain>
    </source>
</reference>
<organism evidence="6 7">
    <name type="scientific">Turicibacter faecis</name>
    <dbReference type="NCBI Taxonomy" id="2963365"/>
    <lineage>
        <taxon>Bacteria</taxon>
        <taxon>Bacillati</taxon>
        <taxon>Bacillota</taxon>
        <taxon>Erysipelotrichia</taxon>
        <taxon>Erysipelotrichales</taxon>
        <taxon>Turicibacteraceae</taxon>
        <taxon>Turicibacter</taxon>
    </lineage>
</organism>
<dbReference type="Proteomes" id="UP001432099">
    <property type="component" value="Chromosome"/>
</dbReference>
<dbReference type="CDD" id="cd01541">
    <property type="entry name" value="PBP1_AraR"/>
    <property type="match status" value="1"/>
</dbReference>
<feature type="domain" description="HTH gntR-type" evidence="5">
    <location>
        <begin position="6"/>
        <end position="74"/>
    </location>
</feature>
<evidence type="ECO:0000256" key="4">
    <source>
        <dbReference type="ARBA" id="ARBA00023163"/>
    </source>
</evidence>
<dbReference type="InterPro" id="IPR033532">
    <property type="entry name" value="AraR_ligand_bind_dom"/>
</dbReference>
<dbReference type="RefSeq" id="WP_262953636.1">
    <property type="nucleotide sequence ID" value="NZ_AP028127.1"/>
</dbReference>
<keyword evidence="4" id="KW-0804">Transcription</keyword>
<dbReference type="SMART" id="SM00345">
    <property type="entry name" value="HTH_GNTR"/>
    <property type="match status" value="1"/>
</dbReference>
<dbReference type="PROSITE" id="PS50949">
    <property type="entry name" value="HTH_GNTR"/>
    <property type="match status" value="1"/>
</dbReference>
<gene>
    <name evidence="6" type="primary">araR</name>
    <name evidence="6" type="ORF">T23_13700</name>
</gene>
<evidence type="ECO:0000256" key="3">
    <source>
        <dbReference type="ARBA" id="ARBA00023125"/>
    </source>
</evidence>
<evidence type="ECO:0000313" key="7">
    <source>
        <dbReference type="Proteomes" id="UP001432099"/>
    </source>
</evidence>
<sequence length="365" mass="41287">MLNPNLPKYLAIAEWMKENIYNNTFKAGEKLISENKLCQKFEISRQTARQAIAVLEEEGLVIKKQGSGTYINPISLKARLNTKTIALILPELSNDQTPTMLTEMEDLFSTAGYQLTIRLTHHQVTREREHLLALLNADIAGLIVEGTKSALPNPNLDLYQEFLTHHIPLLFIHNYYPGLPCHFIMTDDTACGQLATRHLIQQGHQKIGGLFQFNTLKGNFFYKGFLTEMYDHHLGVDEKHLIWYGTETTEHLFSQGNLSNLLDTLRRFTAILCDSEEVALKLIQHLTNETSLNVPNDLSLVTLGNTKLSQLATPPLTSIDPCRPTIGKLTAEALIQQIEDQETMINHICQPTLIPRQSVKHLLDK</sequence>
<evidence type="ECO:0000259" key="5">
    <source>
        <dbReference type="PROSITE" id="PS50949"/>
    </source>
</evidence>
<dbReference type="InterPro" id="IPR036388">
    <property type="entry name" value="WH-like_DNA-bd_sf"/>
</dbReference>
<evidence type="ECO:0000256" key="2">
    <source>
        <dbReference type="ARBA" id="ARBA00023015"/>
    </source>
</evidence>
<dbReference type="InterPro" id="IPR046335">
    <property type="entry name" value="LacI/GalR-like_sensor"/>
</dbReference>
<accession>A0ABN6ZBX9</accession>
<dbReference type="EMBL" id="AP028127">
    <property type="protein sequence ID" value="BEH91268.1"/>
    <property type="molecule type" value="Genomic_DNA"/>
</dbReference>
<dbReference type="Pfam" id="PF00392">
    <property type="entry name" value="GntR"/>
    <property type="match status" value="1"/>
</dbReference>
<dbReference type="PANTHER" id="PTHR30146:SF148">
    <property type="entry name" value="HTH-TYPE TRANSCRIPTIONAL REPRESSOR PURR-RELATED"/>
    <property type="match status" value="1"/>
</dbReference>
<dbReference type="Pfam" id="PF13377">
    <property type="entry name" value="Peripla_BP_3"/>
    <property type="match status" value="1"/>
</dbReference>
<dbReference type="SUPFAM" id="SSF46785">
    <property type="entry name" value="Winged helix' DNA-binding domain"/>
    <property type="match status" value="1"/>
</dbReference>
<dbReference type="InterPro" id="IPR028082">
    <property type="entry name" value="Peripla_BP_I"/>
</dbReference>
<dbReference type="CDD" id="cd07377">
    <property type="entry name" value="WHTH_GntR"/>
    <property type="match status" value="1"/>
</dbReference>
<keyword evidence="1" id="KW-0678">Repressor</keyword>
<keyword evidence="2" id="KW-0805">Transcription regulation</keyword>
<dbReference type="SUPFAM" id="SSF53822">
    <property type="entry name" value="Periplasmic binding protein-like I"/>
    <property type="match status" value="1"/>
</dbReference>
<protein>
    <submittedName>
        <fullName evidence="6">GntR family transcriptional regulator</fullName>
    </submittedName>
</protein>
<proteinExistence type="predicted"/>
<dbReference type="Gene3D" id="1.10.10.10">
    <property type="entry name" value="Winged helix-like DNA-binding domain superfamily/Winged helix DNA-binding domain"/>
    <property type="match status" value="1"/>
</dbReference>
<dbReference type="Gene3D" id="3.40.50.2300">
    <property type="match status" value="2"/>
</dbReference>
<dbReference type="InterPro" id="IPR000524">
    <property type="entry name" value="Tscrpt_reg_HTH_GntR"/>
</dbReference>
<evidence type="ECO:0000313" key="6">
    <source>
        <dbReference type="EMBL" id="BEH91268.1"/>
    </source>
</evidence>
<dbReference type="PANTHER" id="PTHR30146">
    <property type="entry name" value="LACI-RELATED TRANSCRIPTIONAL REPRESSOR"/>
    <property type="match status" value="1"/>
</dbReference>
<name>A0ABN6ZBX9_9FIRM</name>
<dbReference type="InterPro" id="IPR036390">
    <property type="entry name" value="WH_DNA-bd_sf"/>
</dbReference>
<keyword evidence="7" id="KW-1185">Reference proteome</keyword>
<dbReference type="PRINTS" id="PR00035">
    <property type="entry name" value="HTHGNTR"/>
</dbReference>